<reference evidence="3" key="1">
    <citation type="journal article" date="2019" name="Int. J. Syst. Evol. Microbiol.">
        <title>The Global Catalogue of Microorganisms (GCM) 10K type strain sequencing project: providing services to taxonomists for standard genome sequencing and annotation.</title>
        <authorList>
            <consortium name="The Broad Institute Genomics Platform"/>
            <consortium name="The Broad Institute Genome Sequencing Center for Infectious Disease"/>
            <person name="Wu L."/>
            <person name="Ma J."/>
        </authorList>
    </citation>
    <scope>NUCLEOTIDE SEQUENCE [LARGE SCALE GENOMIC DNA]</scope>
    <source>
        <strain evidence="3">JCM 31921</strain>
    </source>
</reference>
<feature type="chain" id="PRO_5045982396" evidence="1">
    <location>
        <begin position="26"/>
        <end position="197"/>
    </location>
</feature>
<keyword evidence="1" id="KW-0732">Signal</keyword>
<organism evidence="2 3">
    <name type="scientific">Rurimicrobium arvi</name>
    <dbReference type="NCBI Taxonomy" id="2049916"/>
    <lineage>
        <taxon>Bacteria</taxon>
        <taxon>Pseudomonadati</taxon>
        <taxon>Bacteroidota</taxon>
        <taxon>Chitinophagia</taxon>
        <taxon>Chitinophagales</taxon>
        <taxon>Chitinophagaceae</taxon>
        <taxon>Rurimicrobium</taxon>
    </lineage>
</organism>
<accession>A0ABP8MK90</accession>
<evidence type="ECO:0000313" key="3">
    <source>
        <dbReference type="Proteomes" id="UP001501410"/>
    </source>
</evidence>
<comment type="caution">
    <text evidence="2">The sequence shown here is derived from an EMBL/GenBank/DDBJ whole genome shotgun (WGS) entry which is preliminary data.</text>
</comment>
<name>A0ABP8MK90_9BACT</name>
<sequence>MPEPARVSPLFVVAFSTSLPTAASAPTGCQALPSQYTGPTGMAGGPAIAAVLNTISPTFVPAGLVLLVSAVVVRPALPGAHLEPSHTIVWLVAVPSVSPSVKGEAAVPEPARVSPLFVVAFSTSFPTAASAPTGCQLLPSQNTGPAGMAGGPATAVVLNTISPILLPAGVVLLLNAVFARLTSPLEIRRIHFVPSLI</sequence>
<dbReference type="Proteomes" id="UP001501410">
    <property type="component" value="Unassembled WGS sequence"/>
</dbReference>
<evidence type="ECO:0000313" key="2">
    <source>
        <dbReference type="EMBL" id="GAA4451733.1"/>
    </source>
</evidence>
<keyword evidence="3" id="KW-1185">Reference proteome</keyword>
<evidence type="ECO:0000256" key="1">
    <source>
        <dbReference type="SAM" id="SignalP"/>
    </source>
</evidence>
<proteinExistence type="predicted"/>
<dbReference type="EMBL" id="BAABEZ010000013">
    <property type="protein sequence ID" value="GAA4451733.1"/>
    <property type="molecule type" value="Genomic_DNA"/>
</dbReference>
<gene>
    <name evidence="2" type="ORF">GCM10023092_09610</name>
</gene>
<protein>
    <submittedName>
        <fullName evidence="2">Uncharacterized protein</fullName>
    </submittedName>
</protein>
<feature type="signal peptide" evidence="1">
    <location>
        <begin position="1"/>
        <end position="25"/>
    </location>
</feature>